<gene>
    <name evidence="2" type="ORF">MNOR_LOCUS22413</name>
</gene>
<feature type="compositionally biased region" description="Basic and acidic residues" evidence="1">
    <location>
        <begin position="1473"/>
        <end position="1484"/>
    </location>
</feature>
<feature type="region of interest" description="Disordered" evidence="1">
    <location>
        <begin position="231"/>
        <end position="263"/>
    </location>
</feature>
<evidence type="ECO:0000313" key="3">
    <source>
        <dbReference type="Proteomes" id="UP001497623"/>
    </source>
</evidence>
<proteinExistence type="predicted"/>
<keyword evidence="3" id="KW-1185">Reference proteome</keyword>
<feature type="compositionally biased region" description="Polar residues" evidence="1">
    <location>
        <begin position="1376"/>
        <end position="1389"/>
    </location>
</feature>
<comment type="caution">
    <text evidence="2">The sequence shown here is derived from an EMBL/GenBank/DDBJ whole genome shotgun (WGS) entry which is preliminary data.</text>
</comment>
<sequence>QIDNGNGDKSYRSKRRAGQRTIIQKDPSNQLCAGKYGCKRTILSSSGSADDFWARFNDPQTILQTFDHTQKYMMNDKGVNILKSGTNTEKNGTKLYSTDSITSEVTTDKSIIGRSKERIGRHRNEENHQSPLFNSFDEKNSNTQITKKKSNVNEIKSQTLMLDEIYKKSALLNQELNNDSENIKLFEFELVGKKLAIFTSPTEITTNSPVVYEEVIEMTLEYDRKLKDISESDKQNKSSEEIQENNRLSAVSPGKKGSTLVTERNSNFASTYNDGNETAVIEKTSSEYPSSYEERTESKLLSKKANNNTKSKTAQNSTLYIPKEEILTIYLTEDITESSIGTANIKGSFELKSESEKTPEPELVNNNIDKKDSIPQDIFDQITMSNKATELLPLKEIETEKLEPKVRTERVEETIEAVLPAEFIIAPMEVQPRKKANEKSSEHVSSSFTKVEEFLLWLKGLNITSSVPDQKSYNKFIEIVTIPLPEETTESPLATEKNMGSLFELLSESDETPEPELVDDSIAKKDPMLQDIFDTTTIDNEETGLLPSKESRNELSLAPKGRTEFVEETTEVALTVKDTTAPMEVPPRKNGHEISPEYLSLSEGKDDSLFGYKGITDYIAVPDKKSYAESHETVGMSETKLNEFENRLLVSNNRIENTTENGNELKYIKLSNNHVKEVKFDKDNITTVTHFNKPNNVAITTEYYIEATHEPSEIKTNADISDIKFGRSRGSKNVGKTYPATTEEIKLPKKVASDINDYHEKQISSNLPYEETEAVSKQTTEYYHNSKRLNSDKVKLDLDENIDDKNVSYLKRVTIKEDKKMAMNDITEMTDTTEYGVNMDTIWQSSSLFSNTETIDTIDKYFPKDSINYKISNLAEIEDSTSYATTESSVLYTIPLQIVNKNMTEKLYKDFLKDNELTDVIKEDKSLGVIDNLFSLFNFYSGKEFPVTHKTISNDIFDENIKVKNNSGLKMMSSSSENMRRDQNKFGISRIKENFYNSNLSSDNFENEMITSVLPYSQNINLESSEMDIVNNSVTDFLLNTKNNIVNQTTFPLLNFQEPSNETIFNERFVLPEDENIIAHTVKPVDAIIQKYFTERTKMDDIEMHSVKYNNKISNINQLQEIIPNIINSSGAQNIRITLKLDDYKTSENPGLMDKPFIRHSLFNENERQFKLFNKTKLSNESLLKNMEGSLSLNNESLYTKLQKDIDKNESMIFSSSETATPSWEATEIVAALESSLNKTENAHVQNVLQLGDNVYTPTFSPSYNPGILNTFFNGKETILDMVEQNIQMTTSNYDILSKPNFNVLTGRKKTNSNVMQTPGKRNNSHRRLGPATVIKTEKKGPISNLNTRTREEKTGGVIHTLPYVKNVGRLNLQKNKSPNNINIESSTENDQDFNKPNIHLSGRRRMGNLNHEKKSFTKLNPKDFYEFLNKEKTKGSSNIENPATLQPYQINLVKQASDVPIFNSNENMSLTKGERSDGRKEYSEGEGYSNNLNFLSFLEAQLLINDSRDNSTENIKTDRKKIVAGNVTETSNFLNFLSSMVNKTPDLKEKNGSFISKDMGRSRNLSSAINPNFIQFLSKEMEKKLSIDPTDLYDVGYNTSHEQNCTDEKQINISCHQLKVVDKKYDKIEKNGFNVNKESSKGGRGRFHLDQNKADGNNRYSEMIDEDKNQDANEKKIIITSEVPKQLIKTLNNDYIIPVKAAPKKDQEGRHSGYSFPYLSGFLQFLNGIDNSSDYPAYDENSKPILKITDDENHSTYNPISTETLSSPNMIEGEPMSFNSNISPTTEINELSLMEQIMLEFRDSPDDEFYNESLTSKIMMENGSSTIKNKIFALSTSTEIPLFTSVMVITDLPISMSQEEITPGTVISGVNFKAHLEEGNTFSSTTSNFIIEPSSTPQPDMLYFKAPGTVISGVNFKGHLEEGNEFSSTTYNFMNVQSSTPQPDMLYFNGVSFKGHLEEGNEFSSTTYNFMNVQSSTPQPDMLYFKDIYTPDADLRNTSINPVTTEMSYQDFKEEMEPISQTSFFHTSLHPSLMIEDFNASTTIPDL</sequence>
<evidence type="ECO:0000256" key="1">
    <source>
        <dbReference type="SAM" id="MobiDB-lite"/>
    </source>
</evidence>
<name>A0AAV2RCK5_MEGNR</name>
<feature type="region of interest" description="Disordered" evidence="1">
    <location>
        <begin position="1465"/>
        <end position="1486"/>
    </location>
</feature>
<dbReference type="EMBL" id="CAXKWB010018840">
    <property type="protein sequence ID" value="CAL4121242.1"/>
    <property type="molecule type" value="Genomic_DNA"/>
</dbReference>
<feature type="compositionally biased region" description="Basic and acidic residues" evidence="1">
    <location>
        <begin position="231"/>
        <end position="240"/>
    </location>
</feature>
<organism evidence="2 3">
    <name type="scientific">Meganyctiphanes norvegica</name>
    <name type="common">Northern krill</name>
    <name type="synonym">Thysanopoda norvegica</name>
    <dbReference type="NCBI Taxonomy" id="48144"/>
    <lineage>
        <taxon>Eukaryota</taxon>
        <taxon>Metazoa</taxon>
        <taxon>Ecdysozoa</taxon>
        <taxon>Arthropoda</taxon>
        <taxon>Crustacea</taxon>
        <taxon>Multicrustacea</taxon>
        <taxon>Malacostraca</taxon>
        <taxon>Eumalacostraca</taxon>
        <taxon>Eucarida</taxon>
        <taxon>Euphausiacea</taxon>
        <taxon>Euphausiidae</taxon>
        <taxon>Meganyctiphanes</taxon>
    </lineage>
</organism>
<evidence type="ECO:0000313" key="2">
    <source>
        <dbReference type="EMBL" id="CAL4121242.1"/>
    </source>
</evidence>
<feature type="region of interest" description="Disordered" evidence="1">
    <location>
        <begin position="1376"/>
        <end position="1404"/>
    </location>
</feature>
<feature type="region of interest" description="Disordered" evidence="1">
    <location>
        <begin position="1637"/>
        <end position="1660"/>
    </location>
</feature>
<reference evidence="2 3" key="1">
    <citation type="submission" date="2024-05" db="EMBL/GenBank/DDBJ databases">
        <authorList>
            <person name="Wallberg A."/>
        </authorList>
    </citation>
    <scope>NUCLEOTIDE SEQUENCE [LARGE SCALE GENOMIC DNA]</scope>
</reference>
<dbReference type="Proteomes" id="UP001497623">
    <property type="component" value="Unassembled WGS sequence"/>
</dbReference>
<feature type="region of interest" description="Disordered" evidence="1">
    <location>
        <begin position="284"/>
        <end position="313"/>
    </location>
</feature>
<protein>
    <submittedName>
        <fullName evidence="2">Uncharacterized protein</fullName>
    </submittedName>
</protein>
<accession>A0AAV2RCK5</accession>
<feature type="region of interest" description="Disordered" evidence="1">
    <location>
        <begin position="1"/>
        <end position="26"/>
    </location>
</feature>
<feature type="compositionally biased region" description="Low complexity" evidence="1">
    <location>
        <begin position="303"/>
        <end position="313"/>
    </location>
</feature>
<feature type="non-terminal residue" evidence="2">
    <location>
        <position position="1"/>
    </location>
</feature>